<name>A0A7S0L034_9EUKA</name>
<evidence type="ECO:0000256" key="2">
    <source>
        <dbReference type="ARBA" id="ARBA00022771"/>
    </source>
</evidence>
<evidence type="ECO:0000256" key="3">
    <source>
        <dbReference type="ARBA" id="ARBA00022833"/>
    </source>
</evidence>
<dbReference type="PANTHER" id="PTHR10782:SF4">
    <property type="entry name" value="TONALLI, ISOFORM E"/>
    <property type="match status" value="1"/>
</dbReference>
<dbReference type="InterPro" id="IPR013083">
    <property type="entry name" value="Znf_RING/FYVE/PHD"/>
</dbReference>
<keyword evidence="3" id="KW-0862">Zinc</keyword>
<dbReference type="PANTHER" id="PTHR10782">
    <property type="entry name" value="ZINC FINGER MIZ DOMAIN-CONTAINING PROTEIN"/>
    <property type="match status" value="1"/>
</dbReference>
<dbReference type="Gene3D" id="3.30.40.10">
    <property type="entry name" value="Zinc/RING finger domain, C3HC4 (zinc finger)"/>
    <property type="match status" value="1"/>
</dbReference>
<reference evidence="7" key="1">
    <citation type="submission" date="2021-01" db="EMBL/GenBank/DDBJ databases">
        <authorList>
            <person name="Corre E."/>
            <person name="Pelletier E."/>
            <person name="Niang G."/>
            <person name="Scheremetjew M."/>
            <person name="Finn R."/>
            <person name="Kale V."/>
            <person name="Holt S."/>
            <person name="Cochrane G."/>
            <person name="Meng A."/>
            <person name="Brown T."/>
            <person name="Cohen L."/>
        </authorList>
    </citation>
    <scope>NUCLEOTIDE SEQUENCE</scope>
    <source>
        <strain evidence="7">PLY182g</strain>
    </source>
</reference>
<accession>A0A7S0L034</accession>
<keyword evidence="2 4" id="KW-0863">Zinc-finger</keyword>
<sequence length="147" mass="16622">MIEFARSCAVDDVISSAVRITLLCPLTRMRIGTPARSERCRHVECFDLDAYLQCQRSSRTPKWQCPICSADARPRRLRICAWFESALTQPCDEREVQLNADGSHACVAREEMPARKRKFPIPVEGEESKPVPQNSAGDEEDNPICLD</sequence>
<evidence type="ECO:0000313" key="7">
    <source>
        <dbReference type="EMBL" id="CAD8596840.1"/>
    </source>
</evidence>
<dbReference type="Pfam" id="PF02891">
    <property type="entry name" value="zf-MIZ"/>
    <property type="match status" value="1"/>
</dbReference>
<dbReference type="EMBL" id="HBEY01000326">
    <property type="protein sequence ID" value="CAD8596840.1"/>
    <property type="molecule type" value="Transcribed_RNA"/>
</dbReference>
<feature type="domain" description="SP-RING-type" evidence="6">
    <location>
        <begin position="9"/>
        <end position="97"/>
    </location>
</feature>
<dbReference type="GO" id="GO:0016925">
    <property type="term" value="P:protein sumoylation"/>
    <property type="evidence" value="ECO:0007669"/>
    <property type="project" value="TreeGrafter"/>
</dbReference>
<evidence type="ECO:0000256" key="1">
    <source>
        <dbReference type="ARBA" id="ARBA00022723"/>
    </source>
</evidence>
<dbReference type="GO" id="GO:0000785">
    <property type="term" value="C:chromatin"/>
    <property type="evidence" value="ECO:0007669"/>
    <property type="project" value="TreeGrafter"/>
</dbReference>
<dbReference type="PROSITE" id="PS51044">
    <property type="entry name" value="ZF_SP_RING"/>
    <property type="match status" value="1"/>
</dbReference>
<feature type="compositionally biased region" description="Acidic residues" evidence="5">
    <location>
        <begin position="137"/>
        <end position="147"/>
    </location>
</feature>
<proteinExistence type="predicted"/>
<evidence type="ECO:0000256" key="5">
    <source>
        <dbReference type="SAM" id="MobiDB-lite"/>
    </source>
</evidence>
<dbReference type="GO" id="GO:0008270">
    <property type="term" value="F:zinc ion binding"/>
    <property type="evidence" value="ECO:0007669"/>
    <property type="project" value="UniProtKB-KW"/>
</dbReference>
<protein>
    <recommendedName>
        <fullName evidence="6">SP-RING-type domain-containing protein</fullName>
    </recommendedName>
</protein>
<evidence type="ECO:0000256" key="4">
    <source>
        <dbReference type="PROSITE-ProRule" id="PRU00452"/>
    </source>
</evidence>
<keyword evidence="1" id="KW-0479">Metal-binding</keyword>
<gene>
    <name evidence="7" type="ORF">CPEL01642_LOCUS169</name>
</gene>
<evidence type="ECO:0000259" key="6">
    <source>
        <dbReference type="PROSITE" id="PS51044"/>
    </source>
</evidence>
<organism evidence="7">
    <name type="scientific">Coccolithus braarudii</name>
    <dbReference type="NCBI Taxonomy" id="221442"/>
    <lineage>
        <taxon>Eukaryota</taxon>
        <taxon>Haptista</taxon>
        <taxon>Haptophyta</taxon>
        <taxon>Prymnesiophyceae</taxon>
        <taxon>Coccolithales</taxon>
        <taxon>Coccolithaceae</taxon>
        <taxon>Coccolithus</taxon>
    </lineage>
</organism>
<dbReference type="GO" id="GO:0061665">
    <property type="term" value="F:SUMO ligase activity"/>
    <property type="evidence" value="ECO:0007669"/>
    <property type="project" value="TreeGrafter"/>
</dbReference>
<dbReference type="AlphaFoldDB" id="A0A7S0L034"/>
<feature type="region of interest" description="Disordered" evidence="5">
    <location>
        <begin position="117"/>
        <end position="147"/>
    </location>
</feature>
<dbReference type="InterPro" id="IPR004181">
    <property type="entry name" value="Znf_MIZ"/>
</dbReference>